<dbReference type="RefSeq" id="WP_082700175.1">
    <property type="nucleotide sequence ID" value="NZ_FBYC01000004.1"/>
</dbReference>
<feature type="transmembrane region" description="Helical" evidence="1">
    <location>
        <begin position="142"/>
        <end position="167"/>
    </location>
</feature>
<evidence type="ECO:0000313" key="4">
    <source>
        <dbReference type="Proteomes" id="UP000050413"/>
    </source>
</evidence>
<keyword evidence="1" id="KW-0812">Transmembrane</keyword>
<evidence type="ECO:0000256" key="1">
    <source>
        <dbReference type="SAM" id="Phobius"/>
    </source>
</evidence>
<gene>
    <name evidence="2" type="ORF">Ga0058931_2166</name>
    <name evidence="3" type="ORF">HLUCCA05_02535</name>
</gene>
<dbReference type="Proteomes" id="UP000050413">
    <property type="component" value="Unassembled WGS sequence"/>
</dbReference>
<dbReference type="EMBL" id="FBYC01000004">
    <property type="protein sequence ID" value="CUX82100.1"/>
    <property type="molecule type" value="Genomic_DNA"/>
</dbReference>
<dbReference type="STRING" id="1666912.Ga0058931_2166"/>
<evidence type="ECO:0000313" key="2">
    <source>
        <dbReference type="EMBL" id="CUX82100.1"/>
    </source>
</evidence>
<evidence type="ECO:0000313" key="5">
    <source>
        <dbReference type="Proteomes" id="UP000182045"/>
    </source>
</evidence>
<protein>
    <recommendedName>
        <fullName evidence="6">PDZ domain-containing protein</fullName>
    </recommendedName>
</protein>
<keyword evidence="1" id="KW-1133">Transmembrane helix</keyword>
<proteinExistence type="predicted"/>
<keyword evidence="1" id="KW-0472">Membrane</keyword>
<evidence type="ECO:0008006" key="6">
    <source>
        <dbReference type="Google" id="ProtNLM"/>
    </source>
</evidence>
<keyword evidence="5" id="KW-1185">Reference proteome</keyword>
<sequence length="232" mass="24823">MADDKTPESVLVLKRCRTEDAGHVFGLRGGDILLGVNGTAWRGSVAALQKRILQHPAPSALSFQRKDAVFTILTDRADLGQWQAEPVPQTLAALPDTPETLRNWEIVASPRGGHDLFSTAPSLLALVAPPIWLAQSRLWSGLALFVAVCALGLPVGWPLIGCVWLAAGLHLWRNGVQHQRLALQLEGYSRAAIIAAASEASAMAGWRALNPNARFRFAAPPAPAKQPASELG</sequence>
<organism evidence="3 4">
    <name type="scientific">Roseibaca calidilacus</name>
    <dbReference type="NCBI Taxonomy" id="1666912"/>
    <lineage>
        <taxon>Bacteria</taxon>
        <taxon>Pseudomonadati</taxon>
        <taxon>Pseudomonadota</taxon>
        <taxon>Alphaproteobacteria</taxon>
        <taxon>Rhodobacterales</taxon>
        <taxon>Paracoccaceae</taxon>
        <taxon>Roseinatronobacter</taxon>
    </lineage>
</organism>
<dbReference type="Proteomes" id="UP000182045">
    <property type="component" value="Unassembled WGS sequence"/>
</dbReference>
<comment type="caution">
    <text evidence="3">The sequence shown here is derived from an EMBL/GenBank/DDBJ whole genome shotgun (WGS) entry which is preliminary data.</text>
</comment>
<name>A0A0P7X4P3_9RHOB</name>
<accession>A0A0P7X4P3</accession>
<dbReference type="AlphaFoldDB" id="A0A0P7X4P3"/>
<evidence type="ECO:0000313" key="3">
    <source>
        <dbReference type="EMBL" id="KPP95554.1"/>
    </source>
</evidence>
<reference evidence="2 5" key="2">
    <citation type="submission" date="2016-01" db="EMBL/GenBank/DDBJ databases">
        <authorList>
            <person name="Varghese N."/>
        </authorList>
    </citation>
    <scope>NUCLEOTIDE SEQUENCE [LARGE SCALE GENOMIC DNA]</scope>
    <source>
        <strain evidence="2 5">HL-91</strain>
    </source>
</reference>
<reference evidence="3 4" key="1">
    <citation type="submission" date="2015-09" db="EMBL/GenBank/DDBJ databases">
        <title>Identification and resolution of microdiversity through metagenomic sequencing of parallel consortia.</title>
        <authorList>
            <person name="Nelson W.C."/>
            <person name="Romine M.F."/>
            <person name="Lindemann S.R."/>
        </authorList>
    </citation>
    <scope>NUCLEOTIDE SEQUENCE [LARGE SCALE GENOMIC DNA]</scope>
    <source>
        <strain evidence="3">HL-91</strain>
    </source>
</reference>
<dbReference type="OrthoDB" id="7856966at2"/>
<dbReference type="EMBL" id="LJSG01000002">
    <property type="protein sequence ID" value="KPP95554.1"/>
    <property type="molecule type" value="Genomic_DNA"/>
</dbReference>